<reference evidence="2" key="2">
    <citation type="journal article" date="2021" name="PeerJ">
        <title>Extensive microbial diversity within the chicken gut microbiome revealed by metagenomics and culture.</title>
        <authorList>
            <person name="Gilroy R."/>
            <person name="Ravi A."/>
            <person name="Getino M."/>
            <person name="Pursley I."/>
            <person name="Horton D.L."/>
            <person name="Alikhan N.F."/>
            <person name="Baker D."/>
            <person name="Gharbi K."/>
            <person name="Hall N."/>
            <person name="Watson M."/>
            <person name="Adriaenssens E.M."/>
            <person name="Foster-Nyarko E."/>
            <person name="Jarju S."/>
            <person name="Secka A."/>
            <person name="Antonio M."/>
            <person name="Oren A."/>
            <person name="Chaudhuri R.R."/>
            <person name="La Ragione R."/>
            <person name="Hildebrand F."/>
            <person name="Pallen M.J."/>
        </authorList>
    </citation>
    <scope>NUCLEOTIDE SEQUENCE</scope>
    <source>
        <strain evidence="2">ChiGjej1B1-1684</strain>
    </source>
</reference>
<name>A0A9D1LZB8_9FIRM</name>
<comment type="caution">
    <text evidence="2">The sequence shown here is derived from an EMBL/GenBank/DDBJ whole genome shotgun (WGS) entry which is preliminary data.</text>
</comment>
<evidence type="ECO:0000313" key="2">
    <source>
        <dbReference type="EMBL" id="HIU50769.1"/>
    </source>
</evidence>
<protein>
    <submittedName>
        <fullName evidence="2">DUF4358 domain-containing protein</fullName>
    </submittedName>
</protein>
<organism evidence="2 3">
    <name type="scientific">Candidatus Limousia pullorum</name>
    <dbReference type="NCBI Taxonomy" id="2840860"/>
    <lineage>
        <taxon>Bacteria</taxon>
        <taxon>Bacillati</taxon>
        <taxon>Bacillota</taxon>
        <taxon>Clostridia</taxon>
        <taxon>Eubacteriales</taxon>
        <taxon>Oscillospiraceae</taxon>
        <taxon>Oscillospiraceae incertae sedis</taxon>
        <taxon>Candidatus Limousia</taxon>
    </lineage>
</organism>
<accession>A0A9D1LZB8</accession>
<dbReference type="EMBL" id="DVNG01000106">
    <property type="protein sequence ID" value="HIU50769.1"/>
    <property type="molecule type" value="Genomic_DNA"/>
</dbReference>
<evidence type="ECO:0000313" key="3">
    <source>
        <dbReference type="Proteomes" id="UP000824118"/>
    </source>
</evidence>
<gene>
    <name evidence="2" type="ORF">IAD22_07130</name>
</gene>
<dbReference type="InterPro" id="IPR025648">
    <property type="entry name" value="DUF4358"/>
</dbReference>
<dbReference type="Proteomes" id="UP000824118">
    <property type="component" value="Unassembled WGS sequence"/>
</dbReference>
<keyword evidence="1" id="KW-0732">Signal</keyword>
<feature type="chain" id="PRO_5039592133" evidence="1">
    <location>
        <begin position="19"/>
        <end position="156"/>
    </location>
</feature>
<dbReference type="Pfam" id="PF14270">
    <property type="entry name" value="DUF4358"/>
    <property type="match status" value="1"/>
</dbReference>
<dbReference type="PROSITE" id="PS51257">
    <property type="entry name" value="PROKAR_LIPOPROTEIN"/>
    <property type="match status" value="1"/>
</dbReference>
<sequence>MKRVLCLIMMIVTGVVFAGCSNAEDAKKYDIQKAGEEIVSQIESASQMTKVNDDILTSFYGIDTADVNDYFALISTDSTKQDEVIMVEAKDADALKRVQEKIQTRYDSKYAQTKDYLPEEAKLIEASKVETDGNYVWMFISADADKMNEIFQGTAA</sequence>
<reference evidence="2" key="1">
    <citation type="submission" date="2020-10" db="EMBL/GenBank/DDBJ databases">
        <authorList>
            <person name="Gilroy R."/>
        </authorList>
    </citation>
    <scope>NUCLEOTIDE SEQUENCE</scope>
    <source>
        <strain evidence="2">ChiGjej1B1-1684</strain>
    </source>
</reference>
<dbReference type="AlphaFoldDB" id="A0A9D1LZB8"/>
<proteinExistence type="predicted"/>
<evidence type="ECO:0000256" key="1">
    <source>
        <dbReference type="SAM" id="SignalP"/>
    </source>
</evidence>
<feature type="signal peptide" evidence="1">
    <location>
        <begin position="1"/>
        <end position="18"/>
    </location>
</feature>